<feature type="compositionally biased region" description="Polar residues" evidence="3">
    <location>
        <begin position="987"/>
        <end position="1019"/>
    </location>
</feature>
<feature type="domain" description="Apple" evidence="5">
    <location>
        <begin position="3767"/>
        <end position="3843"/>
    </location>
</feature>
<feature type="compositionally biased region" description="Low complexity" evidence="3">
    <location>
        <begin position="138"/>
        <end position="188"/>
    </location>
</feature>
<dbReference type="GO" id="GO:0009653">
    <property type="term" value="P:anatomical structure morphogenesis"/>
    <property type="evidence" value="ECO:0007669"/>
    <property type="project" value="TreeGrafter"/>
</dbReference>
<feature type="domain" description="Apple" evidence="5">
    <location>
        <begin position="1452"/>
        <end position="1522"/>
    </location>
</feature>
<feature type="chain" id="PRO_5029725025" evidence="4">
    <location>
        <begin position="22"/>
        <end position="4375"/>
    </location>
</feature>
<dbReference type="GO" id="GO:0006508">
    <property type="term" value="P:proteolysis"/>
    <property type="evidence" value="ECO:0007669"/>
    <property type="project" value="InterPro"/>
</dbReference>
<dbReference type="EMBL" id="CAJFCJ010000005">
    <property type="protein sequence ID" value="CAD5114143.1"/>
    <property type="molecule type" value="Genomic_DNA"/>
</dbReference>
<feature type="compositionally biased region" description="Low complexity" evidence="3">
    <location>
        <begin position="201"/>
        <end position="265"/>
    </location>
</feature>
<dbReference type="SUPFAM" id="SSF57414">
    <property type="entry name" value="Hairpin loop containing domain-like"/>
    <property type="match status" value="36"/>
</dbReference>
<organism evidence="6 7">
    <name type="scientific">Dimorphilus gyrociliatus</name>
    <dbReference type="NCBI Taxonomy" id="2664684"/>
    <lineage>
        <taxon>Eukaryota</taxon>
        <taxon>Metazoa</taxon>
        <taxon>Spiralia</taxon>
        <taxon>Lophotrochozoa</taxon>
        <taxon>Annelida</taxon>
        <taxon>Polychaeta</taxon>
        <taxon>Polychaeta incertae sedis</taxon>
        <taxon>Dinophilidae</taxon>
        <taxon>Dimorphilus</taxon>
    </lineage>
</organism>
<dbReference type="InterPro" id="IPR003609">
    <property type="entry name" value="Pan_app"/>
</dbReference>
<feature type="domain" description="Apple" evidence="5">
    <location>
        <begin position="4018"/>
        <end position="4094"/>
    </location>
</feature>
<feature type="domain" description="Apple" evidence="5">
    <location>
        <begin position="4267"/>
        <end position="4343"/>
    </location>
</feature>
<dbReference type="OrthoDB" id="10009301at2759"/>
<protein>
    <submittedName>
        <fullName evidence="6">DgyrCDS3288</fullName>
    </submittedName>
</protein>
<feature type="domain" description="Apple" evidence="5">
    <location>
        <begin position="2605"/>
        <end position="2682"/>
    </location>
</feature>
<feature type="domain" description="Apple" evidence="5">
    <location>
        <begin position="2442"/>
        <end position="2524"/>
    </location>
</feature>
<keyword evidence="7" id="KW-1185">Reference proteome</keyword>
<feature type="domain" description="Apple" evidence="5">
    <location>
        <begin position="2772"/>
        <end position="2848"/>
    </location>
</feature>
<feature type="domain" description="Apple" evidence="5">
    <location>
        <begin position="4102"/>
        <end position="4179"/>
    </location>
</feature>
<feature type="domain" description="Apple" evidence="5">
    <location>
        <begin position="1203"/>
        <end position="1279"/>
    </location>
</feature>
<feature type="domain" description="Apple" evidence="5">
    <location>
        <begin position="4185"/>
        <end position="4261"/>
    </location>
</feature>
<feature type="compositionally biased region" description="Low complexity" evidence="3">
    <location>
        <begin position="549"/>
        <end position="645"/>
    </location>
</feature>
<feature type="signal peptide" evidence="4">
    <location>
        <begin position="1"/>
        <end position="21"/>
    </location>
</feature>
<comment type="caution">
    <text evidence="6">The sequence shown here is derived from an EMBL/GenBank/DDBJ whole genome shotgun (WGS) entry which is preliminary data.</text>
</comment>
<feature type="compositionally biased region" description="Low complexity" evidence="3">
    <location>
        <begin position="277"/>
        <end position="341"/>
    </location>
</feature>
<reference evidence="6 7" key="1">
    <citation type="submission" date="2020-08" db="EMBL/GenBank/DDBJ databases">
        <authorList>
            <person name="Hejnol A."/>
        </authorList>
    </citation>
    <scope>NUCLEOTIDE SEQUENCE [LARGE SCALE GENOMIC DNA]</scope>
</reference>
<feature type="domain" description="Apple" evidence="5">
    <location>
        <begin position="2933"/>
        <end position="3015"/>
    </location>
</feature>
<evidence type="ECO:0000313" key="7">
    <source>
        <dbReference type="Proteomes" id="UP000549394"/>
    </source>
</evidence>
<feature type="compositionally biased region" description="Low complexity" evidence="3">
    <location>
        <begin position="429"/>
        <end position="493"/>
    </location>
</feature>
<dbReference type="InterPro" id="IPR052774">
    <property type="entry name" value="Celegans_DevNeuronal_Protein"/>
</dbReference>
<feature type="domain" description="Apple" evidence="5">
    <location>
        <begin position="3185"/>
        <end position="3261"/>
    </location>
</feature>
<feature type="domain" description="Apple" evidence="5">
    <location>
        <begin position="2366"/>
        <end position="2441"/>
    </location>
</feature>
<feature type="compositionally biased region" description="Low complexity" evidence="3">
    <location>
        <begin position="942"/>
        <end position="969"/>
    </location>
</feature>
<feature type="compositionally biased region" description="Polar residues" evidence="3">
    <location>
        <begin position="536"/>
        <end position="548"/>
    </location>
</feature>
<feature type="domain" description="Apple" evidence="5">
    <location>
        <begin position="1617"/>
        <end position="1693"/>
    </location>
</feature>
<feature type="compositionally biased region" description="Low complexity" evidence="3">
    <location>
        <begin position="714"/>
        <end position="930"/>
    </location>
</feature>
<feature type="domain" description="Apple" evidence="5">
    <location>
        <begin position="3430"/>
        <end position="3512"/>
    </location>
</feature>
<feature type="domain" description="Apple" evidence="5">
    <location>
        <begin position="1121"/>
        <end position="1197"/>
    </location>
</feature>
<feature type="domain" description="Apple" evidence="5">
    <location>
        <begin position="1860"/>
        <end position="1942"/>
    </location>
</feature>
<evidence type="ECO:0000256" key="3">
    <source>
        <dbReference type="SAM" id="MobiDB-lite"/>
    </source>
</evidence>
<dbReference type="CDD" id="cd01099">
    <property type="entry name" value="PAN_AP_HGF"/>
    <property type="match status" value="13"/>
</dbReference>
<dbReference type="SMART" id="SM00223">
    <property type="entry name" value="APPLE"/>
    <property type="match status" value="5"/>
</dbReference>
<feature type="domain" description="Apple" evidence="5">
    <location>
        <begin position="1039"/>
        <end position="1115"/>
    </location>
</feature>
<dbReference type="PROSITE" id="PS50948">
    <property type="entry name" value="PAN"/>
    <property type="match status" value="40"/>
</dbReference>
<gene>
    <name evidence="6" type="ORF">DGYR_LOCUS3022</name>
</gene>
<keyword evidence="4" id="KW-0732">Signal</keyword>
<evidence type="ECO:0000256" key="1">
    <source>
        <dbReference type="ARBA" id="ARBA00022737"/>
    </source>
</evidence>
<feature type="non-terminal residue" evidence="6">
    <location>
        <position position="4375"/>
    </location>
</feature>
<feature type="domain" description="Apple" evidence="5">
    <location>
        <begin position="3851"/>
        <end position="3928"/>
    </location>
</feature>
<dbReference type="PANTHER" id="PTHR47327">
    <property type="entry name" value="FI18240P1-RELATED"/>
    <property type="match status" value="1"/>
</dbReference>
<feature type="domain" description="Apple" evidence="5">
    <location>
        <begin position="2526"/>
        <end position="2597"/>
    </location>
</feature>
<feature type="domain" description="Apple" evidence="5">
    <location>
        <begin position="1701"/>
        <end position="1778"/>
    </location>
</feature>
<feature type="domain" description="Apple" evidence="5">
    <location>
        <begin position="1370"/>
        <end position="1446"/>
    </location>
</feature>
<feature type="domain" description="Apple" evidence="5">
    <location>
        <begin position="2035"/>
        <end position="2111"/>
    </location>
</feature>
<dbReference type="InterPro" id="IPR000177">
    <property type="entry name" value="Apple"/>
</dbReference>
<dbReference type="Pfam" id="PF00024">
    <property type="entry name" value="PAN_1"/>
    <property type="match status" value="38"/>
</dbReference>
<evidence type="ECO:0000256" key="2">
    <source>
        <dbReference type="ARBA" id="ARBA00023157"/>
    </source>
</evidence>
<dbReference type="PANTHER" id="PTHR47327:SF7">
    <property type="entry name" value="GH08941P"/>
    <property type="match status" value="1"/>
</dbReference>
<feature type="domain" description="Apple" evidence="5">
    <location>
        <begin position="3936"/>
        <end position="4012"/>
    </location>
</feature>
<keyword evidence="1" id="KW-0677">Repeat</keyword>
<feature type="domain" description="Apple" evidence="5">
    <location>
        <begin position="2690"/>
        <end position="2766"/>
    </location>
</feature>
<accession>A0A7I8VDA9</accession>
<dbReference type="Gene3D" id="3.50.4.10">
    <property type="entry name" value="Hepatocyte Growth Factor"/>
    <property type="match status" value="27"/>
</dbReference>
<keyword evidence="2" id="KW-1015">Disulfide bond</keyword>
<dbReference type="GO" id="GO:0005576">
    <property type="term" value="C:extracellular region"/>
    <property type="evidence" value="ECO:0007669"/>
    <property type="project" value="InterPro"/>
</dbReference>
<feature type="domain" description="Apple" evidence="5">
    <location>
        <begin position="1528"/>
        <end position="1611"/>
    </location>
</feature>
<feature type="domain" description="Apple" evidence="5">
    <location>
        <begin position="3603"/>
        <end position="3679"/>
    </location>
</feature>
<feature type="domain" description="Apple" evidence="5">
    <location>
        <begin position="2278"/>
        <end position="2360"/>
    </location>
</feature>
<evidence type="ECO:0000256" key="4">
    <source>
        <dbReference type="SAM" id="SignalP"/>
    </source>
</evidence>
<feature type="domain" description="Apple" evidence="5">
    <location>
        <begin position="3520"/>
        <end position="3597"/>
    </location>
</feature>
<feature type="domain" description="Apple" evidence="5">
    <location>
        <begin position="3685"/>
        <end position="3761"/>
    </location>
</feature>
<feature type="domain" description="Apple" evidence="5">
    <location>
        <begin position="1950"/>
        <end position="2027"/>
    </location>
</feature>
<sequence>MGNFQNFIFLILLLSTTLIQCQDDSIPLEELPGKIEPCDEDTNTTNSGEKTTTSTFNGEQETTTSGGEGTTSSNEEQKFSTPSPGEQETTSSSEGTEKSTSGTQGTTSSSEGQELTTPSSGGKGTTSSSEEQGFTTPSSGGQETTSSSEGQGFTTPSSGGQETTSSTEGQELTTPSSGGQGTTSSNEGQEFTTPSSGGQGTTSSSEGQELTTPSSGGEGTTSSSEEQGFTTPSSGGQETTSSSEGQGLTTPSSGGQGTTSSGEGQELTTPSSGGQGTTSSSEGQELTTPSSGGEGTTSSSEEQGFTTPSSGGQETTSSSEGQGLTTPSSGGQGTTSSGEGQELTTPSSGGQGTTSSSEGQELTTPSSGGEGTTSSSEEQGFTTPSSGGQETNSSSEGQGLTTPSSGGQGTTSSGEGQELTTPSSGGQGTTSSSEGQELTTPSSGGEGTTSSSEEQGFTTPSSGGQETTSSSEGQGLTTPSSGGQGTTSSGEGQELTTPSSGGQGTTSSSEGQELTTPSSGGEGTTSSSEEQGFTTPSSGGQETNSSSEGQGLTTPSSGGQGTTSSGEGQELTTPSSGGEGTTSSSEGQELTTPSSGGEGTTSSSEEQGFTTPSSGGQETTSSSEGQGLTTPSSGGQGTTSSGEGQELTTPSSGGQGTTSSSEEQGFTTPSSGGQETTSSSEGQGLTTPSSGGQGTTSSGEGQELTTPSSGGQGTTSSSEEQGFTTPSSGGQETTSSSEGQGLTTPSSGGQGTTSSGEGQELTTPSSGGEGTTSSNEGQELTTPSSGGEGTTSSGEGQELTTPSSGGQGTTSSNEGQELTTPSSGGEGTTSSGEGQELTTPSSGGEGTTSSGEGQELTTPSSGGEGTTSSNEGQELTTPSSGGEGTTSSGEGQELTTPSSGGQETTSSSEGQGLTTPSSGGQGTTSSGEGQELTTPSSGGQGTTSSSEEQGFTTASSGGQGTTSSNEGQGLTTPLSGGEGTTSSNEGQEFTTPSNSEQGTTSSSEGQELTTGGQGITSTEGEAAITTGVNSTTTEEILECRNFTEYPDRFLRGYTIKQHHRSTIEDCKELCAVDDNCKAVSFYIPGKSCYLHSESKFTAAKSFWFFENYIYFHKSCNFDDVCQTMDVYEQRYFTTTNLAVKSGQTIDSCKQMCIDTKSCKSATYYKNNKYCYLFKESKDTMPNRYLINLNAVYMQRSCENETRCEGFDQHTDRYYSGNFRTYVKGVTLDVCKRICGEDNTCQSVNYYTSGKFCYINNGIAVQKPEKYKVSKGKIYLQKNCGPKNERNCTYTEYKDRKLNSFNIGFVSGKTLEDCRKLCENDVVNRCKSVSFRTSNGNCYLHYESKDTKPNNYKTATKHIYVQITCKQEERCENIIEYQSRYLASHYSNYIGQQTLESCKTLCKEDTFCKSANYYSYNKYCYLNYETKDTKPNYYRAYNRITYLHKDCNEEKNCTELIEYQDRYFSGYRISTLGQQTLNSCKEMCAKDKECKAATFYIPSKYCYLHRESKSTKPNNLWYYKNYVYMHKSCDKEEVCENMDEFENRYISGNLIAYIGRQTIDSCKKLCTDDQKCKSATYYNNNKYCYLHKESKNTVPENNYLLSVNTVYLHKSCENETRCEEFDEYPNRYFQGTYGRYLNGQTLESCKKICGEDNTCQSANFDKNRKTCYINRELISEKPNKFLISTSYVFLKKNCGPKPKHNCTFTNFSNRLLNSYNIGSIAGQTLESCKKTCEDDLANRCKSVSILKRSGHCYFHYESKDTKPNNYKTSNGYNYLHKTCEEEDACKQLVEYPDRYLTSFYSNYISQQTLESCKNICRDDTLCKSANYYSYNKYCYLNYETKDTKPNYFKAYNKIIYLHKTCEPNNACMNFTLYSQRRLNGYYWTYIGQQTQEKCQKMCGLDETCKAASFNSRNNYCYLHKESKSTKPRSYITATGWTYLHKQCEDVEQNQCEFVRFPTRYLVSNDRSTLARQTEESCVKACREDDVYNCSSVDFNTANKYCYLNKGNKDTKPASFRYADGWVYYQRLCKKENITSCTRYDAYPKRTITAYTLATATKYTIEMCANLCNRDVKCLSFDFVNKTKTCYLKSESKDTKYNYFKANINYIHYHKNCEEETKCTDIQESPSRYMNAYIHTSVVTDSLEECKQLCAQDRNCSAGYFVKSSKSCSISLYNKYDKPAYWKLAAGYIYIHKNCSVQPKEDCKFDEYPRRYLRGYDSGSVKVESKDDCWKICEQDDIKHCKAADFNGNNNMCYLNSGTKDTYKTAFLIANKWSYFQKNCGEKQGCGQFETFPMRYLNGFDQASISGITKEECEKMCAPDKNCLSFDYNIPSKYCYLNLETKDTKYSSYIANKNFEYNHKICKNETRCEQFETFKNRYLYLNDLTNVVTSTADQCQQLCAKDKKCPSVDYYIPSKTCYINLKSKETARKSYLANTNYIYLHKSCKNEERCEKILEYENRYLNGFQLTNVGKQTLESCKQMCIKDKDCKSADFNTANKYCYIRTETKDSKPTSYLASSSYIHLENNCEVEESKRMNGYSRTNLLVKDFEECKKLCAEDKNCPAAGFNNANKYCYLYYETRYTKPSAYIITASWEYIHKNCNETVKDNCTSERHLTRYLRGNDITYVAGQTEESCRKLCEEDDVTHCKSADYNSNNKYCYLNKETKESKSSDYLYANGYVYLERTCKPSVYPGCKKYDSYPRRYITAYNIVSATKYTLAMCMDLCNKDEKCLSFDFYNKTMTCNIKSESKDTKYSYFKTDANSVHYHKNCEAETKCTDIQESPSRYLSAYIHASVVTDSLEECKELCAQDRNCSAGYFVKSSKSCSISLFNKYDKPAYWKLAAGYIYIHKNCSVQPKDDCKFDEYPRRYLRGYDSESVKVESKDECWKICEQDDNKHCQAADFNGNNNMCYLNSGTKDTYKTAFLIANKWSYFQKNCGEKQGCGQFETFPMRYLNGFDQSSISGITKDQCLDMCAQDKNCLSFDYNIPSKYCYLNLETKDTKYSSYIANKNFEYNHKICKNETRCEQFETFKNRYLYLNDLTNVVTSTADQCQQLCAKDKKCPSVDYYIPSKTCYINLKSKETARKSYLANTNYIYLHKSCKNEERCEKILEYENRYLNGFQLTNVGKQTLESCKQMCIKDKDCKSADFNTANKYCYIRTETKDSKPTSYLASSSYIHLENNCEVEERCEKFQHFTQRRMNGYSRTNLLVKDFEECKKLCAEDKNCPAAGFNNANKYCYLYYETRYTKPSAYIITAGWEYIHKNCNETVKDNCTSERHLTRYLRGNDITHVAGQTEESCRKLCEDDDVTHCKSADYNSNNKYCYLNKETKESKSSDYLYANGYVYLERTCKPSVYPGCKKYDSYPRRYITAYNIVSATKYTLAMCMDLCNKDEKCLSLDFYNKTMTCNIKSESKDTKYSYFKTDANSVHYHKNCEAETKCTDIQESPSRYLSAYIHASVVTDSLEECKELCAQDRNCSAGYFVKSSKSCSISLFNKYDKPAYWKLAAGYIYIHKNCSVQPKEDCKFDEYPKRYLTGYDSESVKVESKDECWKICEQDDIKYCKAADFNGNNNMCYLNSGTKDTYKTSFLIANKWSYFQKNCGEKKGCEQFETFPMRYLNGFDQASISGISKEECEEMCAKDKNCLSFDFYIPSKYCYLSLETKDTKYTSYLSSNNYEYNQKLCKNETRCEKFERFNNRYLNGNDLTSIVTGTVEKCQELCAEDKSCSSADFYIPSKTCYLNLKSKNTARTSYLANTNYIYLHKTCENEERCDKIFEYEHRYLNGFELTNVGKQTLESCKQMCIKDKDCKAAGFNNGNKYCYLYYETRHTKPSSYIITAGWEYIHKNCNQTVKDNCTSERHLTRYLRGNDITYVAGQTEESCRKLCEDDDVTNCKSADYNSNNKYCYLNKETKESKSSDYLYANGYVYLERTCKPSVYPGCKKYDSYPRRYITAYNIVSATKYTLAMCMDLCNKDEKCLSFDFYNKTMTCNIKSESKDTKYSYFKTDANSVHYHKNCEAETKCTDIQESPSRYLSAYIHASVVTDSLEECKELCAQDRNCSAGYFVKSSKSCSISLFNKYDKPAYWKLAAGYIYIHKNCSVQPKEDCKFDEYPRRYLNGYDSESLRVESKEACWKLCEEDDIKHCKAADFNGNNNMCYLNSGTKDTYKTSFLIANKWSYFQKNCGEKKGCEEFETFPSRYLNGLDQASISSVSKEECQEMCAIDKNCLSFDYNLPSKYCYLSLETKDTKYNSYLSSNNFEYNQKLCKNETRCEKFERFNNRYLTGNDLTSIVMETVEKCQEFCAKDKSCPSADFYIPSKTCYINLKSKNTARTSYLANTNYIYLHKTCENEERCDKIFEYEHRYLNGFELTNVGKQTLES</sequence>
<dbReference type="Proteomes" id="UP000549394">
    <property type="component" value="Unassembled WGS sequence"/>
</dbReference>
<name>A0A7I8VDA9_9ANNE</name>
<feature type="compositionally biased region" description="Low complexity" evidence="3">
    <location>
        <begin position="397"/>
        <end position="417"/>
    </location>
</feature>
<feature type="domain" description="Apple" evidence="5">
    <location>
        <begin position="2856"/>
        <end position="2920"/>
    </location>
</feature>
<feature type="compositionally biased region" description="Low complexity" evidence="3">
    <location>
        <begin position="657"/>
        <end position="702"/>
    </location>
</feature>
<dbReference type="SMART" id="SM00473">
    <property type="entry name" value="PAN_AP"/>
    <property type="match status" value="40"/>
</dbReference>
<evidence type="ECO:0000259" key="5">
    <source>
        <dbReference type="PROSITE" id="PS50948"/>
    </source>
</evidence>
<feature type="domain" description="Apple" evidence="5">
    <location>
        <begin position="3269"/>
        <end position="3346"/>
    </location>
</feature>
<feature type="region of interest" description="Disordered" evidence="3">
    <location>
        <begin position="29"/>
        <end position="1029"/>
    </location>
</feature>
<feature type="domain" description="Apple" evidence="5">
    <location>
        <begin position="1287"/>
        <end position="1364"/>
    </location>
</feature>
<evidence type="ECO:0000313" key="6">
    <source>
        <dbReference type="EMBL" id="CAD5114143.1"/>
    </source>
</evidence>
<feature type="domain" description="Apple" evidence="5">
    <location>
        <begin position="2201"/>
        <end position="2265"/>
    </location>
</feature>
<dbReference type="Pfam" id="PF14295">
    <property type="entry name" value="PAN_4"/>
    <property type="match status" value="1"/>
</dbReference>
<feature type="compositionally biased region" description="Polar residues" evidence="3">
    <location>
        <begin position="384"/>
        <end position="396"/>
    </location>
</feature>
<feature type="compositionally biased region" description="Low complexity" evidence="3">
    <location>
        <begin position="505"/>
        <end position="535"/>
    </location>
</feature>
<feature type="compositionally biased region" description="Low complexity" evidence="3">
    <location>
        <begin position="43"/>
        <end position="129"/>
    </location>
</feature>
<feature type="compositionally biased region" description="Low complexity" evidence="3">
    <location>
        <begin position="353"/>
        <end position="383"/>
    </location>
</feature>
<feature type="domain" description="Apple" evidence="5">
    <location>
        <begin position="3021"/>
        <end position="3096"/>
    </location>
</feature>
<feature type="domain" description="Apple" evidence="5">
    <location>
        <begin position="3097"/>
        <end position="3179"/>
    </location>
</feature>
<feature type="domain" description="Apple" evidence="5">
    <location>
        <begin position="2117"/>
        <end position="2193"/>
    </location>
</feature>
<feature type="domain" description="Apple" evidence="5">
    <location>
        <begin position="3354"/>
        <end position="3421"/>
    </location>
</feature>
<proteinExistence type="predicted"/>
<feature type="domain" description="Apple" evidence="5">
    <location>
        <begin position="1784"/>
        <end position="1859"/>
    </location>
</feature>